<dbReference type="FunFam" id="1.20.1070.10:FF:000024">
    <property type="entry name" value="Olfactory receptor"/>
    <property type="match status" value="1"/>
</dbReference>
<dbReference type="Pfam" id="PF13853">
    <property type="entry name" value="7tm_4"/>
    <property type="match status" value="1"/>
</dbReference>
<evidence type="ECO:0000256" key="3">
    <source>
        <dbReference type="ARBA" id="ARBA00022606"/>
    </source>
</evidence>
<evidence type="ECO:0000256" key="5">
    <source>
        <dbReference type="ARBA" id="ARBA00022725"/>
    </source>
</evidence>
<feature type="transmembrane region" description="Helical" evidence="13">
    <location>
        <begin position="62"/>
        <end position="80"/>
    </location>
</feature>
<keyword evidence="2" id="KW-1003">Cell membrane</keyword>
<dbReference type="GO" id="GO:0005886">
    <property type="term" value="C:plasma membrane"/>
    <property type="evidence" value="ECO:0000318"/>
    <property type="project" value="GO_Central"/>
</dbReference>
<keyword evidence="8 13" id="KW-0472">Membrane</keyword>
<reference evidence="15" key="2">
    <citation type="submission" date="2025-08" db="UniProtKB">
        <authorList>
            <consortium name="Ensembl"/>
        </authorList>
    </citation>
    <scope>IDENTIFICATION</scope>
</reference>
<dbReference type="STRING" id="7918.ENSLOCP00000022284"/>
<evidence type="ECO:0000256" key="10">
    <source>
        <dbReference type="ARBA" id="ARBA00023170"/>
    </source>
</evidence>
<keyword evidence="4 13" id="KW-0812">Transmembrane</keyword>
<dbReference type="InParanoid" id="W5NNS5"/>
<evidence type="ECO:0000256" key="9">
    <source>
        <dbReference type="ARBA" id="ARBA00023157"/>
    </source>
</evidence>
<dbReference type="InterPro" id="IPR000725">
    <property type="entry name" value="Olfact_rcpt"/>
</dbReference>
<feature type="transmembrane region" description="Helical" evidence="13">
    <location>
        <begin position="143"/>
        <end position="165"/>
    </location>
</feature>
<dbReference type="PRINTS" id="PR00245">
    <property type="entry name" value="OLFACTORYR"/>
</dbReference>
<dbReference type="Ensembl" id="ENSLOCT00000022325.1">
    <property type="protein sequence ID" value="ENSLOCP00000022284.1"/>
    <property type="gene ID" value="ENSLOCG00000018183.1"/>
</dbReference>
<dbReference type="GeneTree" id="ENSGT01150000286905"/>
<feature type="transmembrane region" description="Helical" evidence="13">
    <location>
        <begin position="276"/>
        <end position="296"/>
    </location>
</feature>
<dbReference type="InterPro" id="IPR017452">
    <property type="entry name" value="GPCR_Rhodpsn_7TM"/>
</dbReference>
<dbReference type="eggNOG" id="ENOG502RYU0">
    <property type="taxonomic scope" value="Eukaryota"/>
</dbReference>
<keyword evidence="16" id="KW-1185">Reference proteome</keyword>
<dbReference type="SUPFAM" id="SSF81321">
    <property type="entry name" value="Family A G protein-coupled receptor-like"/>
    <property type="match status" value="1"/>
</dbReference>
<feature type="domain" description="G-protein coupled receptors family 1 profile" evidence="14">
    <location>
        <begin position="43"/>
        <end position="294"/>
    </location>
</feature>
<protein>
    <submittedName>
        <fullName evidence="15">Olfactory receptor 52K1-like</fullName>
    </submittedName>
</protein>
<dbReference type="GO" id="GO:0004930">
    <property type="term" value="F:G protein-coupled receptor activity"/>
    <property type="evidence" value="ECO:0007669"/>
    <property type="project" value="UniProtKB-KW"/>
</dbReference>
<keyword evidence="7" id="KW-0297">G-protein coupled receptor</keyword>
<evidence type="ECO:0000256" key="2">
    <source>
        <dbReference type="ARBA" id="ARBA00022475"/>
    </source>
</evidence>
<keyword evidence="3" id="KW-0716">Sensory transduction</keyword>
<feature type="transmembrane region" description="Helical" evidence="13">
    <location>
        <begin position="199"/>
        <end position="227"/>
    </location>
</feature>
<dbReference type="HOGENOM" id="CLU_012526_0_1_1"/>
<evidence type="ECO:0000259" key="14">
    <source>
        <dbReference type="PROSITE" id="PS50262"/>
    </source>
</evidence>
<dbReference type="PROSITE" id="PS50262">
    <property type="entry name" value="G_PROTEIN_RECEP_F1_2"/>
    <property type="match status" value="1"/>
</dbReference>
<evidence type="ECO:0000313" key="16">
    <source>
        <dbReference type="Proteomes" id="UP000018468"/>
    </source>
</evidence>
<feature type="transmembrane region" description="Helical" evidence="13">
    <location>
        <begin position="29"/>
        <end position="50"/>
    </location>
</feature>
<reference evidence="16" key="1">
    <citation type="submission" date="2011-12" db="EMBL/GenBank/DDBJ databases">
        <title>The Draft Genome of Lepisosteus oculatus.</title>
        <authorList>
            <consortium name="The Broad Institute Genome Assembly &amp; Analysis Group"/>
            <consortium name="Computational R&amp;D Group"/>
            <consortium name="and Sequencing Platform"/>
            <person name="Di Palma F."/>
            <person name="Alfoldi J."/>
            <person name="Johnson J."/>
            <person name="Berlin A."/>
            <person name="Gnerre S."/>
            <person name="Jaffe D."/>
            <person name="MacCallum I."/>
            <person name="Young S."/>
            <person name="Walker B.J."/>
            <person name="Lander E.S."/>
            <person name="Lindblad-Toh K."/>
        </authorList>
    </citation>
    <scope>NUCLEOTIDE SEQUENCE [LARGE SCALE GENOMIC DNA]</scope>
</reference>
<keyword evidence="5" id="KW-0552">Olfaction</keyword>
<keyword evidence="10" id="KW-0675">Receptor</keyword>
<reference evidence="15" key="3">
    <citation type="submission" date="2025-09" db="UniProtKB">
        <authorList>
            <consortium name="Ensembl"/>
        </authorList>
    </citation>
    <scope>IDENTIFICATION</scope>
</reference>
<accession>W5NNS5</accession>
<name>W5NNS5_LEPOC</name>
<dbReference type="PRINTS" id="PR00237">
    <property type="entry name" value="GPCRRHODOPSN"/>
</dbReference>
<dbReference type="PANTHER" id="PTHR26450:SF391">
    <property type="entry name" value="ODORANT RECEPTOR-RELATED"/>
    <property type="match status" value="1"/>
</dbReference>
<dbReference type="EMBL" id="AHAT01003283">
    <property type="status" value="NOT_ANNOTATED_CDS"/>
    <property type="molecule type" value="Genomic_DNA"/>
</dbReference>
<keyword evidence="11" id="KW-0325">Glycoprotein</keyword>
<evidence type="ECO:0000256" key="4">
    <source>
        <dbReference type="ARBA" id="ARBA00022692"/>
    </source>
</evidence>
<evidence type="ECO:0000256" key="11">
    <source>
        <dbReference type="ARBA" id="ARBA00023180"/>
    </source>
</evidence>
<dbReference type="PANTHER" id="PTHR26450">
    <property type="entry name" value="OLFACTORY RECEPTOR 56B1-RELATED"/>
    <property type="match status" value="1"/>
</dbReference>
<evidence type="ECO:0000256" key="13">
    <source>
        <dbReference type="SAM" id="Phobius"/>
    </source>
</evidence>
<sequence length="312" mass="35474">MAEYRTVNNSHTEFVFNAFTGLKEHRRLLFIPFFLTLVSSLVGNTLLIFIIKTQRSLHSPMYVLIAAIACVDLSVPIIIVPKMLLGFLFDWNEISLSGCLLQMFFTYFVCSFQSTILLWMSLDRYVAICIPLRYSDYMNNSTIFKLFVAAVLRNGSFVLIIVILASRLNFCLSNVIDHCFCEHMALVNLACGDTTRNSIVGLIAVFCIPSIDVVFIVISYVKIFFVVSKMASGKSRQKAIHTCGTHLIVIGTSYVFTMMPLLAYRIKSSMSTDIRVLLSIMYLLFPSFFNPLIYGIRTKEIKEQILKIFQKS</sequence>
<evidence type="ECO:0000256" key="7">
    <source>
        <dbReference type="ARBA" id="ARBA00023040"/>
    </source>
</evidence>
<dbReference type="InterPro" id="IPR000276">
    <property type="entry name" value="GPCR_Rhodpsn"/>
</dbReference>
<dbReference type="SMART" id="SM01381">
    <property type="entry name" value="7TM_GPCR_Srsx"/>
    <property type="match status" value="1"/>
</dbReference>
<dbReference type="Gene3D" id="1.20.1070.10">
    <property type="entry name" value="Rhodopsin 7-helix transmembrane proteins"/>
    <property type="match status" value="1"/>
</dbReference>
<evidence type="ECO:0000256" key="6">
    <source>
        <dbReference type="ARBA" id="ARBA00022989"/>
    </source>
</evidence>
<dbReference type="GO" id="GO:0004984">
    <property type="term" value="F:olfactory receptor activity"/>
    <property type="evidence" value="ECO:0000318"/>
    <property type="project" value="GO_Central"/>
</dbReference>
<dbReference type="AlphaFoldDB" id="W5NNS5"/>
<evidence type="ECO:0000256" key="8">
    <source>
        <dbReference type="ARBA" id="ARBA00023136"/>
    </source>
</evidence>
<keyword evidence="6 13" id="KW-1133">Transmembrane helix</keyword>
<organism evidence="15 16">
    <name type="scientific">Lepisosteus oculatus</name>
    <name type="common">Spotted gar</name>
    <dbReference type="NCBI Taxonomy" id="7918"/>
    <lineage>
        <taxon>Eukaryota</taxon>
        <taxon>Metazoa</taxon>
        <taxon>Chordata</taxon>
        <taxon>Craniata</taxon>
        <taxon>Vertebrata</taxon>
        <taxon>Euteleostomi</taxon>
        <taxon>Actinopterygii</taxon>
        <taxon>Neopterygii</taxon>
        <taxon>Holostei</taxon>
        <taxon>Semionotiformes</taxon>
        <taxon>Lepisosteidae</taxon>
        <taxon>Lepisosteus</taxon>
    </lineage>
</organism>
<evidence type="ECO:0000256" key="1">
    <source>
        <dbReference type="ARBA" id="ARBA00004651"/>
    </source>
</evidence>
<keyword evidence="12" id="KW-0807">Transducer</keyword>
<feature type="transmembrane region" description="Helical" evidence="13">
    <location>
        <begin position="100"/>
        <end position="122"/>
    </location>
</feature>
<comment type="subcellular location">
    <subcellularLocation>
        <location evidence="1">Cell membrane</location>
        <topology evidence="1">Multi-pass membrane protein</topology>
    </subcellularLocation>
</comment>
<dbReference type="InterPro" id="IPR050402">
    <property type="entry name" value="OR51/52/56-like"/>
</dbReference>
<feature type="transmembrane region" description="Helical" evidence="13">
    <location>
        <begin position="239"/>
        <end position="264"/>
    </location>
</feature>
<evidence type="ECO:0000313" key="15">
    <source>
        <dbReference type="Ensembl" id="ENSLOCP00000022284.1"/>
    </source>
</evidence>
<dbReference type="OMA" id="THYYHIS"/>
<keyword evidence="9" id="KW-1015">Disulfide bond</keyword>
<proteinExistence type="predicted"/>
<dbReference type="Proteomes" id="UP000018468">
    <property type="component" value="Linkage group LG3"/>
</dbReference>
<evidence type="ECO:0000256" key="12">
    <source>
        <dbReference type="ARBA" id="ARBA00023224"/>
    </source>
</evidence>